<accession>A0A4T2C4D0</accession>
<evidence type="ECO:0000256" key="2">
    <source>
        <dbReference type="ARBA" id="ARBA00022777"/>
    </source>
</evidence>
<evidence type="ECO:0000256" key="4">
    <source>
        <dbReference type="SAM" id="Phobius"/>
    </source>
</evidence>
<dbReference type="OrthoDB" id="144293at2"/>
<dbReference type="SUPFAM" id="SSF55874">
    <property type="entry name" value="ATPase domain of HSP90 chaperone/DNA topoisomerase II/histidine kinase"/>
    <property type="match status" value="1"/>
</dbReference>
<evidence type="ECO:0000256" key="1">
    <source>
        <dbReference type="ARBA" id="ARBA00022679"/>
    </source>
</evidence>
<proteinExistence type="predicted"/>
<dbReference type="InterPro" id="IPR050482">
    <property type="entry name" value="Sensor_HK_TwoCompSys"/>
</dbReference>
<dbReference type="RefSeq" id="WP_136641194.1">
    <property type="nucleotide sequence ID" value="NZ_QYRT01000007.1"/>
</dbReference>
<dbReference type="Pfam" id="PF02518">
    <property type="entry name" value="HATPase_c"/>
    <property type="match status" value="1"/>
</dbReference>
<organism evidence="6 7">
    <name type="scientific">Subtercola vilae</name>
    <dbReference type="NCBI Taxonomy" id="2056433"/>
    <lineage>
        <taxon>Bacteria</taxon>
        <taxon>Bacillati</taxon>
        <taxon>Actinomycetota</taxon>
        <taxon>Actinomycetes</taxon>
        <taxon>Micrococcales</taxon>
        <taxon>Microbacteriaceae</taxon>
        <taxon>Subtercola</taxon>
    </lineage>
</organism>
<dbReference type="AlphaFoldDB" id="A0A4T2C4D0"/>
<name>A0A4T2C4D0_9MICO</name>
<protein>
    <submittedName>
        <fullName evidence="6">Sensor histidine kinase</fullName>
    </submittedName>
</protein>
<keyword evidence="3" id="KW-0902">Two-component regulatory system</keyword>
<dbReference type="CDD" id="cd16917">
    <property type="entry name" value="HATPase_UhpB-NarQ-NarX-like"/>
    <property type="match status" value="1"/>
</dbReference>
<dbReference type="GO" id="GO:0046983">
    <property type="term" value="F:protein dimerization activity"/>
    <property type="evidence" value="ECO:0007669"/>
    <property type="project" value="InterPro"/>
</dbReference>
<gene>
    <name evidence="6" type="ORF">D4765_05180</name>
</gene>
<dbReference type="InterPro" id="IPR011712">
    <property type="entry name" value="Sig_transdc_His_kin_sub3_dim/P"/>
</dbReference>
<dbReference type="SMART" id="SM00387">
    <property type="entry name" value="HATPase_c"/>
    <property type="match status" value="1"/>
</dbReference>
<keyword evidence="4" id="KW-1133">Transmembrane helix</keyword>
<keyword evidence="4" id="KW-0472">Membrane</keyword>
<dbReference type="InterPro" id="IPR005467">
    <property type="entry name" value="His_kinase_dom"/>
</dbReference>
<dbReference type="EMBL" id="QYRT01000007">
    <property type="protein sequence ID" value="TIH38967.1"/>
    <property type="molecule type" value="Genomic_DNA"/>
</dbReference>
<dbReference type="Gene3D" id="1.20.5.1930">
    <property type="match status" value="1"/>
</dbReference>
<keyword evidence="1" id="KW-0808">Transferase</keyword>
<feature type="transmembrane region" description="Helical" evidence="4">
    <location>
        <begin position="34"/>
        <end position="52"/>
    </location>
</feature>
<comment type="caution">
    <text evidence="6">The sequence shown here is derived from an EMBL/GenBank/DDBJ whole genome shotgun (WGS) entry which is preliminary data.</text>
</comment>
<dbReference type="PROSITE" id="PS50109">
    <property type="entry name" value="HIS_KIN"/>
    <property type="match status" value="1"/>
</dbReference>
<feature type="transmembrane region" description="Helical" evidence="4">
    <location>
        <begin position="112"/>
        <end position="129"/>
    </location>
</feature>
<dbReference type="GO" id="GO:0000155">
    <property type="term" value="F:phosphorelay sensor kinase activity"/>
    <property type="evidence" value="ECO:0007669"/>
    <property type="project" value="InterPro"/>
</dbReference>
<dbReference type="PANTHER" id="PTHR24421">
    <property type="entry name" value="NITRATE/NITRITE SENSOR PROTEIN NARX-RELATED"/>
    <property type="match status" value="1"/>
</dbReference>
<keyword evidence="4" id="KW-0812">Transmembrane</keyword>
<dbReference type="GO" id="GO:0016020">
    <property type="term" value="C:membrane"/>
    <property type="evidence" value="ECO:0007669"/>
    <property type="project" value="InterPro"/>
</dbReference>
<dbReference type="Pfam" id="PF07730">
    <property type="entry name" value="HisKA_3"/>
    <property type="match status" value="1"/>
</dbReference>
<dbReference type="InterPro" id="IPR003594">
    <property type="entry name" value="HATPase_dom"/>
</dbReference>
<feature type="transmembrane region" description="Helical" evidence="4">
    <location>
        <begin position="135"/>
        <end position="162"/>
    </location>
</feature>
<feature type="domain" description="Histidine kinase" evidence="5">
    <location>
        <begin position="201"/>
        <end position="390"/>
    </location>
</feature>
<keyword evidence="7" id="KW-1185">Reference proteome</keyword>
<dbReference type="Gene3D" id="3.30.565.10">
    <property type="entry name" value="Histidine kinase-like ATPase, C-terminal domain"/>
    <property type="match status" value="1"/>
</dbReference>
<dbReference type="Proteomes" id="UP000306192">
    <property type="component" value="Unassembled WGS sequence"/>
</dbReference>
<evidence type="ECO:0000259" key="5">
    <source>
        <dbReference type="PROSITE" id="PS50109"/>
    </source>
</evidence>
<evidence type="ECO:0000313" key="7">
    <source>
        <dbReference type="Proteomes" id="UP000306192"/>
    </source>
</evidence>
<sequence length="414" mass="42736">MMRFSWWHMAVAATIVGLAVIVLPDLGAKPSATIGAWCCLGVLGIGYAAFGWRNFTARGDGTFPVGHAVLLFPLLAIACTGVGTAFDPSMATLQAIGFPIIWFSVDPLRRAIILNVVLALAVTFGFLVSTGTGSAAVGSAIAIESISLMFSIALGLWFTFALQQGQDNTRLLGELQAAQEKLAILNRDSGILSERERLAGEIHDTIAQSLTGLVMVAQRSQSQVLDALPAVRADLALIEEIAREALVETRALVASVAPVDVNGGLGAALGRLVERFTRETGVQITLDTSEYEAQPNEVEVVLLRCVQEALANVRKHSGARTVSVRLSAVGGAVSLCVSDDGAGMTVGQPVDRGFGLAGMQQRLSLAGGTLVLGRSAAGGVELRVELPGAGGVAGSVGAEASVGVTAPAAAEVRA</sequence>
<keyword evidence="2 6" id="KW-0418">Kinase</keyword>
<feature type="transmembrane region" description="Helical" evidence="4">
    <location>
        <begin position="64"/>
        <end position="83"/>
    </location>
</feature>
<evidence type="ECO:0000313" key="6">
    <source>
        <dbReference type="EMBL" id="TIH38967.1"/>
    </source>
</evidence>
<reference evidence="6 7" key="1">
    <citation type="journal article" date="2019" name="Microorganisms">
        <title>Systematic Affiliation and Genome Analysis of Subtercola vilae DB165(T) with Particular Emphasis on Cold Adaptation of an Isolate from a High-Altitude Cold Volcano Lake.</title>
        <authorList>
            <person name="Villalobos A.S."/>
            <person name="Wiese J."/>
            <person name="Imhoff J.F."/>
            <person name="Dorador C."/>
            <person name="Keller A."/>
            <person name="Hentschel U."/>
        </authorList>
    </citation>
    <scope>NUCLEOTIDE SEQUENCE [LARGE SCALE GENOMIC DNA]</scope>
    <source>
        <strain evidence="6 7">DB165</strain>
    </source>
</reference>
<evidence type="ECO:0000256" key="3">
    <source>
        <dbReference type="ARBA" id="ARBA00023012"/>
    </source>
</evidence>
<dbReference type="InterPro" id="IPR036890">
    <property type="entry name" value="HATPase_C_sf"/>
</dbReference>